<proteinExistence type="predicted"/>
<keyword evidence="7" id="KW-0865">Zymogen</keyword>
<keyword evidence="5" id="KW-0210">Decarboxylase</keyword>
<comment type="pathway">
    <text evidence="12">Phospholipid metabolism; phosphatidylethanolamine biosynthesis.</text>
</comment>
<dbReference type="RefSeq" id="WP_188657138.1">
    <property type="nucleotide sequence ID" value="NZ_BMIH01000001.1"/>
</dbReference>
<dbReference type="GO" id="GO:0006646">
    <property type="term" value="P:phosphatidylethanolamine biosynthetic process"/>
    <property type="evidence" value="ECO:0007669"/>
    <property type="project" value="TreeGrafter"/>
</dbReference>
<reference evidence="13" key="1">
    <citation type="journal article" date="2014" name="Int. J. Syst. Evol. Microbiol.">
        <title>Complete genome sequence of Corynebacterium casei LMG S-19264T (=DSM 44701T), isolated from a smear-ripened cheese.</title>
        <authorList>
            <consortium name="US DOE Joint Genome Institute (JGI-PGF)"/>
            <person name="Walter F."/>
            <person name="Albersmeier A."/>
            <person name="Kalinowski J."/>
            <person name="Ruckert C."/>
        </authorList>
    </citation>
    <scope>NUCLEOTIDE SEQUENCE</scope>
    <source>
        <strain evidence="13">CGMCC 1.15330</strain>
    </source>
</reference>
<keyword evidence="4" id="KW-0444">Lipid biosynthesis</keyword>
<dbReference type="Pfam" id="PF02666">
    <property type="entry name" value="PS_Dcarbxylase"/>
    <property type="match status" value="1"/>
</dbReference>
<evidence type="ECO:0000256" key="7">
    <source>
        <dbReference type="ARBA" id="ARBA00023145"/>
    </source>
</evidence>
<reference evidence="13" key="2">
    <citation type="submission" date="2020-09" db="EMBL/GenBank/DDBJ databases">
        <authorList>
            <person name="Sun Q."/>
            <person name="Zhou Y."/>
        </authorList>
    </citation>
    <scope>NUCLEOTIDE SEQUENCE</scope>
    <source>
        <strain evidence="13">CGMCC 1.15330</strain>
    </source>
</reference>
<keyword evidence="6" id="KW-0443">Lipid metabolism</keyword>
<dbReference type="InterPro" id="IPR033177">
    <property type="entry name" value="PSD-B"/>
</dbReference>
<dbReference type="NCBIfam" id="TIGR00163">
    <property type="entry name" value="PS_decarb"/>
    <property type="match status" value="1"/>
</dbReference>
<comment type="cofactor">
    <cofactor evidence="1">
        <name>pyruvate</name>
        <dbReference type="ChEBI" id="CHEBI:15361"/>
    </cofactor>
</comment>
<dbReference type="InterPro" id="IPR003817">
    <property type="entry name" value="PS_Dcarbxylase"/>
</dbReference>
<evidence type="ECO:0000256" key="1">
    <source>
        <dbReference type="ARBA" id="ARBA00001928"/>
    </source>
</evidence>
<evidence type="ECO:0000256" key="3">
    <source>
        <dbReference type="ARBA" id="ARBA00012243"/>
    </source>
</evidence>
<dbReference type="EMBL" id="BMIH01000001">
    <property type="protein sequence ID" value="GGB19016.1"/>
    <property type="molecule type" value="Genomic_DNA"/>
</dbReference>
<dbReference type="GO" id="GO:0004609">
    <property type="term" value="F:phosphatidylserine decarboxylase activity"/>
    <property type="evidence" value="ECO:0007669"/>
    <property type="project" value="UniProtKB-EC"/>
</dbReference>
<comment type="pathway">
    <text evidence="2">Lipid metabolism.</text>
</comment>
<keyword evidence="9" id="KW-0456">Lyase</keyword>
<keyword evidence="14" id="KW-1185">Reference proteome</keyword>
<evidence type="ECO:0000256" key="2">
    <source>
        <dbReference type="ARBA" id="ARBA00005189"/>
    </source>
</evidence>
<evidence type="ECO:0000256" key="9">
    <source>
        <dbReference type="ARBA" id="ARBA00023239"/>
    </source>
</evidence>
<comment type="caution">
    <text evidence="13">The sequence shown here is derived from an EMBL/GenBank/DDBJ whole genome shotgun (WGS) entry which is preliminary data.</text>
</comment>
<evidence type="ECO:0000313" key="13">
    <source>
        <dbReference type="EMBL" id="GGB19016.1"/>
    </source>
</evidence>
<keyword evidence="11" id="KW-0670">Pyruvate</keyword>
<evidence type="ECO:0000256" key="12">
    <source>
        <dbReference type="ARBA" id="ARBA00024326"/>
    </source>
</evidence>
<gene>
    <name evidence="13" type="ORF">GCM10011380_05710</name>
</gene>
<dbReference type="Proteomes" id="UP000623067">
    <property type="component" value="Unassembled WGS sequence"/>
</dbReference>
<dbReference type="AlphaFoldDB" id="A0A916SUT8"/>
<evidence type="ECO:0000313" key="14">
    <source>
        <dbReference type="Proteomes" id="UP000623067"/>
    </source>
</evidence>
<evidence type="ECO:0000256" key="10">
    <source>
        <dbReference type="ARBA" id="ARBA00023264"/>
    </source>
</evidence>
<protein>
    <recommendedName>
        <fullName evidence="3">phosphatidylserine decarboxylase</fullName>
        <ecNumber evidence="3">4.1.1.65</ecNumber>
    </recommendedName>
</protein>
<evidence type="ECO:0000256" key="8">
    <source>
        <dbReference type="ARBA" id="ARBA00023209"/>
    </source>
</evidence>
<dbReference type="PANTHER" id="PTHR10067:SF6">
    <property type="entry name" value="PHOSPHATIDYLSERINE DECARBOXYLASE PROENZYME, MITOCHONDRIAL"/>
    <property type="match status" value="1"/>
</dbReference>
<evidence type="ECO:0000256" key="11">
    <source>
        <dbReference type="ARBA" id="ARBA00023317"/>
    </source>
</evidence>
<sequence>MTAAKPAKTNAFVRLFLQEDLNFLVTNRLPRRWATQMVGRLARVEHPLVAQPAIAAWRFFAGVDLSDSVATRFRSLREGFTRALRPGARVFDPDPALLASPCDAVVGAHGRVADGAAWQVKGYPYRLDELIPDPAVASRFADGSFVTLRLTAGMYHRFHAPCDLTVEGVTYWSGDCWNVNPIALKRVERLFCRNERAVIEARTPAGAPLLLVPVAAILVASIRLHAIDPAATLRDLGSGRRVACDAAVAKGEELGWFEHGSTIIVFIPAGWSLHPDLAEGQEIRAGQRLAVMA</sequence>
<evidence type="ECO:0000256" key="5">
    <source>
        <dbReference type="ARBA" id="ARBA00022793"/>
    </source>
</evidence>
<evidence type="ECO:0000256" key="4">
    <source>
        <dbReference type="ARBA" id="ARBA00022516"/>
    </source>
</evidence>
<organism evidence="13 14">
    <name type="scientific">Sphingomonas metalli</name>
    <dbReference type="NCBI Taxonomy" id="1779358"/>
    <lineage>
        <taxon>Bacteria</taxon>
        <taxon>Pseudomonadati</taxon>
        <taxon>Pseudomonadota</taxon>
        <taxon>Alphaproteobacteria</taxon>
        <taxon>Sphingomonadales</taxon>
        <taxon>Sphingomonadaceae</taxon>
        <taxon>Sphingomonas</taxon>
    </lineage>
</organism>
<dbReference type="EC" id="4.1.1.65" evidence="3"/>
<keyword evidence="10" id="KW-1208">Phospholipid metabolism</keyword>
<dbReference type="PANTHER" id="PTHR10067">
    <property type="entry name" value="PHOSPHATIDYLSERINE DECARBOXYLASE"/>
    <property type="match status" value="1"/>
</dbReference>
<accession>A0A916SUT8</accession>
<evidence type="ECO:0000256" key="6">
    <source>
        <dbReference type="ARBA" id="ARBA00023098"/>
    </source>
</evidence>
<name>A0A916SUT8_9SPHN</name>
<keyword evidence="8" id="KW-0594">Phospholipid biosynthesis</keyword>